<dbReference type="Pfam" id="PF01841">
    <property type="entry name" value="Transglut_core"/>
    <property type="match status" value="1"/>
</dbReference>
<name>A0A5M6J4U3_9PROT</name>
<dbReference type="SMART" id="SM00460">
    <property type="entry name" value="TGc"/>
    <property type="match status" value="1"/>
</dbReference>
<dbReference type="OrthoDB" id="9804023at2"/>
<dbReference type="EMBL" id="VWPK01000001">
    <property type="protein sequence ID" value="KAA5614598.1"/>
    <property type="molecule type" value="Genomic_DNA"/>
</dbReference>
<dbReference type="AlphaFoldDB" id="A0A5M6J4U3"/>
<proteinExistence type="predicted"/>
<dbReference type="Proteomes" id="UP000325255">
    <property type="component" value="Unassembled WGS sequence"/>
</dbReference>
<dbReference type="SUPFAM" id="SSF54001">
    <property type="entry name" value="Cysteine proteinases"/>
    <property type="match status" value="1"/>
</dbReference>
<evidence type="ECO:0000313" key="3">
    <source>
        <dbReference type="Proteomes" id="UP000325255"/>
    </source>
</evidence>
<accession>A0A5M6J4U3</accession>
<keyword evidence="3" id="KW-1185">Reference proteome</keyword>
<evidence type="ECO:0000313" key="2">
    <source>
        <dbReference type="EMBL" id="KAA5614598.1"/>
    </source>
</evidence>
<dbReference type="PANTHER" id="PTHR33490:SF1">
    <property type="entry name" value="SLL1233 PROTEIN"/>
    <property type="match status" value="1"/>
</dbReference>
<dbReference type="PANTHER" id="PTHR33490">
    <property type="entry name" value="BLR5614 PROTEIN-RELATED"/>
    <property type="match status" value="1"/>
</dbReference>
<dbReference type="InterPro" id="IPR013589">
    <property type="entry name" value="Bac_transglu_N"/>
</dbReference>
<dbReference type="Gene3D" id="3.10.620.30">
    <property type="match status" value="1"/>
</dbReference>
<dbReference type="Pfam" id="PF08379">
    <property type="entry name" value="Bact_transglu_N"/>
    <property type="match status" value="1"/>
</dbReference>
<organism evidence="2 3">
    <name type="scientific">Rhodovastum atsumiense</name>
    <dbReference type="NCBI Taxonomy" id="504468"/>
    <lineage>
        <taxon>Bacteria</taxon>
        <taxon>Pseudomonadati</taxon>
        <taxon>Pseudomonadota</taxon>
        <taxon>Alphaproteobacteria</taxon>
        <taxon>Acetobacterales</taxon>
        <taxon>Acetobacteraceae</taxon>
        <taxon>Rhodovastum</taxon>
    </lineage>
</organism>
<reference evidence="2 3" key="1">
    <citation type="submission" date="2019-09" db="EMBL/GenBank/DDBJ databases">
        <title>Genome sequence of Rhodovastum atsumiense, a diverse member of the Acetobacteraceae family of non-sulfur purple photosynthetic bacteria.</title>
        <authorList>
            <person name="Meyer T."/>
            <person name="Kyndt J."/>
        </authorList>
    </citation>
    <scope>NUCLEOTIDE SEQUENCE [LARGE SCALE GENOMIC DNA]</scope>
    <source>
        <strain evidence="2 3">DSM 21279</strain>
    </source>
</reference>
<sequence>MRFSVRHETLYQYSAPVRFTPHLLRLTPRVDPTCILARSIVVTPEPVMRHEATDRFGNPITHVHFEGVSDILRVESSFAVDTFAAPALRDPGLPLLPWPTTLDDPLAGYRLQGAQDDAVSAFATALAAESGWAVLPFLDHLTRWLFTHLERRIRAGGAAQAPARTLALGSGACRDLAVLFMAACRSLGLAARFVSGYQARADTRDGRRHLHAWPEVFLPGLGWRGFDPTHGVAVDDGHVALCAAPDQAATMPVEGAFYGSDVTSTIAYHVEIVVG</sequence>
<dbReference type="InterPro" id="IPR038765">
    <property type="entry name" value="Papain-like_cys_pep_sf"/>
</dbReference>
<dbReference type="InterPro" id="IPR002931">
    <property type="entry name" value="Transglutaminase-like"/>
</dbReference>
<dbReference type="RefSeq" id="WP_150038291.1">
    <property type="nucleotide sequence ID" value="NZ_OW485601.1"/>
</dbReference>
<comment type="caution">
    <text evidence="2">The sequence shown here is derived from an EMBL/GenBank/DDBJ whole genome shotgun (WGS) entry which is preliminary data.</text>
</comment>
<gene>
    <name evidence="2" type="ORF">F1189_00235</name>
</gene>
<protein>
    <submittedName>
        <fullName evidence="2">Transglutaminase family protein</fullName>
    </submittedName>
</protein>
<feature type="domain" description="Transglutaminase-like" evidence="1">
    <location>
        <begin position="165"/>
        <end position="230"/>
    </location>
</feature>
<evidence type="ECO:0000259" key="1">
    <source>
        <dbReference type="SMART" id="SM00460"/>
    </source>
</evidence>